<organism evidence="2 3">
    <name type="scientific">Paraglaciecola psychrophila 170</name>
    <dbReference type="NCBI Taxonomy" id="1129794"/>
    <lineage>
        <taxon>Bacteria</taxon>
        <taxon>Pseudomonadati</taxon>
        <taxon>Pseudomonadota</taxon>
        <taxon>Gammaproteobacteria</taxon>
        <taxon>Alteromonadales</taxon>
        <taxon>Alteromonadaceae</taxon>
        <taxon>Paraglaciecola</taxon>
    </lineage>
</organism>
<dbReference type="OrthoDB" id="4750212at2"/>
<evidence type="ECO:0000313" key="2">
    <source>
        <dbReference type="EMBL" id="AGH42276.1"/>
    </source>
</evidence>
<protein>
    <submittedName>
        <fullName evidence="2">Uncharacterized protein</fullName>
    </submittedName>
</protein>
<reference evidence="2 3" key="1">
    <citation type="journal article" date="2013" name="Genome Announc.">
        <title>Complete Genome Sequence of Glaciecola psychrophila Strain 170T.</title>
        <authorList>
            <person name="Yin J."/>
            <person name="Chen J."/>
            <person name="Liu G."/>
            <person name="Yu Y."/>
            <person name="Song L."/>
            <person name="Wang X."/>
            <person name="Qu X."/>
        </authorList>
    </citation>
    <scope>NUCLEOTIDE SEQUENCE [LARGE SCALE GENOMIC DNA]</scope>
    <source>
        <strain evidence="2 3">170</strain>
    </source>
</reference>
<dbReference type="STRING" id="1129794.C427_0166"/>
<feature type="signal peptide" evidence="1">
    <location>
        <begin position="1"/>
        <end position="20"/>
    </location>
</feature>
<feature type="chain" id="PRO_5003902616" evidence="1">
    <location>
        <begin position="21"/>
        <end position="200"/>
    </location>
</feature>
<evidence type="ECO:0000256" key="1">
    <source>
        <dbReference type="SAM" id="SignalP"/>
    </source>
</evidence>
<dbReference type="AlphaFoldDB" id="K7AAV6"/>
<keyword evidence="3" id="KW-1185">Reference proteome</keyword>
<gene>
    <name evidence="2" type="ORF">C427_0166</name>
</gene>
<name>K7AAV6_9ALTE</name>
<evidence type="ECO:0000313" key="3">
    <source>
        <dbReference type="Proteomes" id="UP000011864"/>
    </source>
</evidence>
<proteinExistence type="predicted"/>
<dbReference type="eggNOG" id="ENOG5033267">
    <property type="taxonomic scope" value="Bacteria"/>
</dbReference>
<dbReference type="PATRIC" id="fig|1129794.4.peg.162"/>
<keyword evidence="1" id="KW-0732">Signal</keyword>
<dbReference type="Proteomes" id="UP000011864">
    <property type="component" value="Chromosome"/>
</dbReference>
<dbReference type="EMBL" id="CP003837">
    <property type="protein sequence ID" value="AGH42276.1"/>
    <property type="molecule type" value="Genomic_DNA"/>
</dbReference>
<sequence length="200" mass="22279">MNYLSKCALLAIFVSPISIANSLLDELAMCAKNTDSLQRLVCYDKLANDTKSKPPKQPQVSLKDSILERVDSTVQVAPKVQPDKVLAVSERPNTPAFVEPRPAGVIANSVKQQQASFGKEDVKRPEGIIKQLKAKVIKIQKAPYGELIITFENAQVWRQTDSIRFRLSADEMVIIERGALGSFFIGKENSNQRIRAKRVK</sequence>
<accession>K7AAV6</accession>
<dbReference type="RefSeq" id="WP_007638127.1">
    <property type="nucleotide sequence ID" value="NC_020514.1"/>
</dbReference>
<dbReference type="KEGG" id="gps:C427_0166"/>
<dbReference type="HOGENOM" id="CLU_118094_0_0_6"/>